<dbReference type="SUPFAM" id="SSF47473">
    <property type="entry name" value="EF-hand"/>
    <property type="match status" value="1"/>
</dbReference>
<sequence>MQTARVLNEEKSSAKRRAELADLQVLATESPRSQRISQFSEDVGEEKERIPDGKNVEKTLVHLFNLMDEKHTGFIQAERLVLALSYSKEYDQRHNDAIKSCGISNAEMRGFIAEAVLNDKNELRYIELVKTWIPILFEIRKIKILHSILEKYEPEATEVSSIISENGGSSNSITRDEDIFKT</sequence>
<evidence type="ECO:0000313" key="1">
    <source>
        <dbReference type="EMBL" id="KAF8819774.1"/>
    </source>
</evidence>
<evidence type="ECO:0008006" key="3">
    <source>
        <dbReference type="Google" id="ProtNLM"/>
    </source>
</evidence>
<protein>
    <recommendedName>
        <fullName evidence="3">EF-hand domain-containing protein</fullName>
    </recommendedName>
</protein>
<gene>
    <name evidence="1" type="ORF">IE077_004016</name>
</gene>
<reference evidence="1 2" key="1">
    <citation type="journal article" date="2020" name="bioRxiv">
        <title>Metabolic contributions of an alphaproteobacterial endosymbiont in the apicomplexan Cardiosporidium cionae.</title>
        <authorList>
            <person name="Hunter E.S."/>
            <person name="Paight C.J."/>
            <person name="Lane C.E."/>
        </authorList>
    </citation>
    <scope>NUCLEOTIDE SEQUENCE [LARGE SCALE GENOMIC DNA]</scope>
    <source>
        <strain evidence="1">ESH_2018</strain>
    </source>
</reference>
<dbReference type="InterPro" id="IPR011992">
    <property type="entry name" value="EF-hand-dom_pair"/>
</dbReference>
<organism evidence="1 2">
    <name type="scientific">Cardiosporidium cionae</name>
    <dbReference type="NCBI Taxonomy" id="476202"/>
    <lineage>
        <taxon>Eukaryota</taxon>
        <taxon>Sar</taxon>
        <taxon>Alveolata</taxon>
        <taxon>Apicomplexa</taxon>
        <taxon>Aconoidasida</taxon>
        <taxon>Nephromycida</taxon>
        <taxon>Cardiosporidium</taxon>
    </lineage>
</organism>
<dbReference type="Proteomes" id="UP000823046">
    <property type="component" value="Unassembled WGS sequence"/>
</dbReference>
<dbReference type="EMBL" id="JADAQX010000606">
    <property type="protein sequence ID" value="KAF8819774.1"/>
    <property type="molecule type" value="Genomic_DNA"/>
</dbReference>
<comment type="caution">
    <text evidence="1">The sequence shown here is derived from an EMBL/GenBank/DDBJ whole genome shotgun (WGS) entry which is preliminary data.</text>
</comment>
<proteinExistence type="predicted"/>
<keyword evidence="2" id="KW-1185">Reference proteome</keyword>
<accession>A0ABQ7J726</accession>
<evidence type="ECO:0000313" key="2">
    <source>
        <dbReference type="Proteomes" id="UP000823046"/>
    </source>
</evidence>
<name>A0ABQ7J726_9APIC</name>